<feature type="region of interest" description="Disordered" evidence="1">
    <location>
        <begin position="73"/>
        <end position="127"/>
    </location>
</feature>
<evidence type="ECO:0000313" key="3">
    <source>
        <dbReference type="EMBL" id="EGV59984.1"/>
    </source>
</evidence>
<dbReference type="CDD" id="cd00067">
    <property type="entry name" value="GAL4"/>
    <property type="match status" value="1"/>
</dbReference>
<dbReference type="InterPro" id="IPR001138">
    <property type="entry name" value="Zn2Cys6_DnaBD"/>
</dbReference>
<dbReference type="EMBL" id="GL996528">
    <property type="protein sequence ID" value="EGV59984.1"/>
    <property type="molecule type" value="Genomic_DNA"/>
</dbReference>
<evidence type="ECO:0000259" key="2">
    <source>
        <dbReference type="PROSITE" id="PS50048"/>
    </source>
</evidence>
<evidence type="ECO:0000256" key="1">
    <source>
        <dbReference type="SAM" id="MobiDB-lite"/>
    </source>
</evidence>
<evidence type="ECO:0000313" key="4">
    <source>
        <dbReference type="Proteomes" id="UP000000707"/>
    </source>
</evidence>
<feature type="domain" description="Zn(2)-C6 fungal-type" evidence="2">
    <location>
        <begin position="25"/>
        <end position="57"/>
    </location>
</feature>
<dbReference type="OrthoDB" id="3034343at2759"/>
<feature type="compositionally biased region" description="Low complexity" evidence="1">
    <location>
        <begin position="109"/>
        <end position="127"/>
    </location>
</feature>
<keyword evidence="4" id="KW-1185">Reference proteome</keyword>
<name>G3BF13_CANTC</name>
<dbReference type="Proteomes" id="UP000000707">
    <property type="component" value="Unassembled WGS sequence"/>
</dbReference>
<dbReference type="SMART" id="SM00066">
    <property type="entry name" value="GAL4"/>
    <property type="match status" value="1"/>
</dbReference>
<dbReference type="GO" id="GO:0000981">
    <property type="term" value="F:DNA-binding transcription factor activity, RNA polymerase II-specific"/>
    <property type="evidence" value="ECO:0007669"/>
    <property type="project" value="InterPro"/>
</dbReference>
<sequence>MAKSKNYELSQLYSSRPYKSRYQRPCDLCRKRKTCCIMSTQSTCLSCIKSNNGNCTFNEGPVQRRNRKVPAVTLPTQQIPRQLPASFDNHSPKVRPELGSIGSGGSNGSSGSNGSRGSSGSSGSIGSGSISIDSGSISIGSGSISIGNGESGGSTDARVPAIGSFTTNLISPTTVTTFTTVITAVDTQSTYPLSEFTLEDGSLLPAEQVQEPDILDLDYISPTFSSFAQIEFEDMLSYY</sequence>
<accession>G3BF13</accession>
<proteinExistence type="predicted"/>
<dbReference type="AlphaFoldDB" id="G3BF13"/>
<dbReference type="GO" id="GO:0008270">
    <property type="term" value="F:zinc ion binding"/>
    <property type="evidence" value="ECO:0007669"/>
    <property type="project" value="InterPro"/>
</dbReference>
<dbReference type="PROSITE" id="PS50048">
    <property type="entry name" value="ZN2_CY6_FUNGAL_2"/>
    <property type="match status" value="1"/>
</dbReference>
<protein>
    <recommendedName>
        <fullName evidence="2">Zn(2)-C6 fungal-type domain-containing protein</fullName>
    </recommendedName>
</protein>
<dbReference type="STRING" id="590646.G3BF13"/>
<dbReference type="HOGENOM" id="CLU_1160997_0_0_1"/>
<organism evidence="4">
    <name type="scientific">Candida tenuis (strain ATCC 10573 / BCRC 21748 / CBS 615 / JCM 9827 / NBRC 10315 / NRRL Y-1498 / VKM Y-70)</name>
    <name type="common">Yeast</name>
    <name type="synonym">Yamadazyma tenuis</name>
    <dbReference type="NCBI Taxonomy" id="590646"/>
    <lineage>
        <taxon>Eukaryota</taxon>
        <taxon>Fungi</taxon>
        <taxon>Dikarya</taxon>
        <taxon>Ascomycota</taxon>
        <taxon>Saccharomycotina</taxon>
        <taxon>Pichiomycetes</taxon>
        <taxon>Debaryomycetaceae</taxon>
        <taxon>Yamadazyma</taxon>
    </lineage>
</organism>
<gene>
    <name evidence="3" type="ORF">CANTEDRAFT_116011</name>
</gene>
<dbReference type="PROSITE" id="PS00463">
    <property type="entry name" value="ZN2_CY6_FUNGAL_1"/>
    <property type="match status" value="1"/>
</dbReference>
<dbReference type="eggNOG" id="ENOG502RVJC">
    <property type="taxonomic scope" value="Eukaryota"/>
</dbReference>
<reference evidence="3 4" key="1">
    <citation type="journal article" date="2011" name="Proc. Natl. Acad. Sci. U.S.A.">
        <title>Comparative genomics of xylose-fermenting fungi for enhanced biofuel production.</title>
        <authorList>
            <person name="Wohlbach D.J."/>
            <person name="Kuo A."/>
            <person name="Sato T.K."/>
            <person name="Potts K.M."/>
            <person name="Salamov A.A."/>
            <person name="LaButti K.M."/>
            <person name="Sun H."/>
            <person name="Clum A."/>
            <person name="Pangilinan J.L."/>
            <person name="Lindquist E.A."/>
            <person name="Lucas S."/>
            <person name="Lapidus A."/>
            <person name="Jin M."/>
            <person name="Gunawan C."/>
            <person name="Balan V."/>
            <person name="Dale B.E."/>
            <person name="Jeffries T.W."/>
            <person name="Zinkel R."/>
            <person name="Barry K.W."/>
            <person name="Grigoriev I.V."/>
            <person name="Gasch A.P."/>
        </authorList>
    </citation>
    <scope>NUCLEOTIDE SEQUENCE [LARGE SCALE GENOMIC DNA]</scope>
    <source>
        <strain evidence="4">ATCC 10573 / BCRC 21748 / CBS 615 / JCM 9827 / NBRC 10315 / NRRL Y-1498 / VKM Y-70</strain>
    </source>
</reference>